<proteinExistence type="predicted"/>
<evidence type="ECO:0000313" key="3">
    <source>
        <dbReference type="RefSeq" id="XP_056866835.1"/>
    </source>
</evidence>
<dbReference type="AlphaFoldDB" id="A0A9W3DSM4"/>
<keyword evidence="1" id="KW-1133">Transmembrane helix</keyword>
<protein>
    <submittedName>
        <fullName evidence="3">Uncharacterized protein LOC108853888 isoform X1</fullName>
    </submittedName>
</protein>
<sequence>MRPWRVQDGGVSTIKRTSHSSFTVEVHLLRFTSAEVENKSGVFLTNWRSICTDSGNPERKRAYGPDMLFLNEKPRFTPTHSSVNSHRLKKYKHLVSEGYFVRCRHGPLVIHSLSWLQVVSFVLLSFYLMCEFGLWSIVLSWMRSSS</sequence>
<dbReference type="RefSeq" id="XP_056866835.1">
    <property type="nucleotide sequence ID" value="XM_057010855.1"/>
</dbReference>
<keyword evidence="1" id="KW-0812">Transmembrane</keyword>
<evidence type="ECO:0000313" key="2">
    <source>
        <dbReference type="Proteomes" id="UP000504610"/>
    </source>
</evidence>
<evidence type="ECO:0000256" key="1">
    <source>
        <dbReference type="SAM" id="Phobius"/>
    </source>
</evidence>
<dbReference type="Proteomes" id="UP000504610">
    <property type="component" value="Chromosome 5"/>
</dbReference>
<keyword evidence="1" id="KW-0472">Membrane</keyword>
<accession>A0A9W3DSM4</accession>
<reference evidence="2" key="1">
    <citation type="journal article" date="2019" name="Database">
        <title>The radish genome database (RadishGD): an integrated information resource for radish genomics.</title>
        <authorList>
            <person name="Yu H.J."/>
            <person name="Baek S."/>
            <person name="Lee Y.J."/>
            <person name="Cho A."/>
            <person name="Mun J.H."/>
        </authorList>
    </citation>
    <scope>NUCLEOTIDE SEQUENCE [LARGE SCALE GENOMIC DNA]</scope>
    <source>
        <strain evidence="2">cv. WK10039</strain>
    </source>
</reference>
<gene>
    <name evidence="3" type="primary">LOC108853888</name>
</gene>
<organism evidence="2 3">
    <name type="scientific">Raphanus sativus</name>
    <name type="common">Radish</name>
    <name type="synonym">Raphanus raphanistrum var. sativus</name>
    <dbReference type="NCBI Taxonomy" id="3726"/>
    <lineage>
        <taxon>Eukaryota</taxon>
        <taxon>Viridiplantae</taxon>
        <taxon>Streptophyta</taxon>
        <taxon>Embryophyta</taxon>
        <taxon>Tracheophyta</taxon>
        <taxon>Spermatophyta</taxon>
        <taxon>Magnoliopsida</taxon>
        <taxon>eudicotyledons</taxon>
        <taxon>Gunneridae</taxon>
        <taxon>Pentapetalae</taxon>
        <taxon>rosids</taxon>
        <taxon>malvids</taxon>
        <taxon>Brassicales</taxon>
        <taxon>Brassicaceae</taxon>
        <taxon>Brassiceae</taxon>
        <taxon>Raphanus</taxon>
    </lineage>
</organism>
<dbReference type="OrthoDB" id="10500024at2759"/>
<reference evidence="3" key="2">
    <citation type="submission" date="2025-08" db="UniProtKB">
        <authorList>
            <consortium name="RefSeq"/>
        </authorList>
    </citation>
    <scope>IDENTIFICATION</scope>
    <source>
        <tissue evidence="3">Leaf</tissue>
    </source>
</reference>
<dbReference type="GeneID" id="108853888"/>
<name>A0A9W3DSM4_RAPSA</name>
<keyword evidence="2" id="KW-1185">Reference proteome</keyword>
<feature type="transmembrane region" description="Helical" evidence="1">
    <location>
        <begin position="115"/>
        <end position="141"/>
    </location>
</feature>